<comment type="function">
    <text evidence="1">Multidrug efflux pump.</text>
</comment>
<dbReference type="GO" id="GO:0015297">
    <property type="term" value="F:antiporter activity"/>
    <property type="evidence" value="ECO:0007669"/>
    <property type="project" value="InterPro"/>
</dbReference>
<evidence type="ECO:0000256" key="2">
    <source>
        <dbReference type="ARBA" id="ARBA00010199"/>
    </source>
</evidence>
<protein>
    <recommendedName>
        <fullName evidence="3">Probable multidrug resistance protein NorM</fullName>
    </recommendedName>
    <alternativeName>
        <fullName evidence="5">Multidrug-efflux transporter</fullName>
    </alternativeName>
</protein>
<dbReference type="GO" id="GO:0042910">
    <property type="term" value="F:xenobiotic transmembrane transporter activity"/>
    <property type="evidence" value="ECO:0007669"/>
    <property type="project" value="InterPro"/>
</dbReference>
<feature type="transmembrane region" description="Helical" evidence="6">
    <location>
        <begin position="89"/>
        <end position="110"/>
    </location>
</feature>
<feature type="transmembrane region" description="Helical" evidence="6">
    <location>
        <begin position="130"/>
        <end position="150"/>
    </location>
</feature>
<dbReference type="GO" id="GO:0005886">
    <property type="term" value="C:plasma membrane"/>
    <property type="evidence" value="ECO:0007669"/>
    <property type="project" value="TreeGrafter"/>
</dbReference>
<keyword evidence="8" id="KW-1185">Reference proteome</keyword>
<reference evidence="8" key="1">
    <citation type="submission" date="2016-11" db="EMBL/GenBank/DDBJ databases">
        <authorList>
            <person name="Varghese N."/>
            <person name="Submissions S."/>
        </authorList>
    </citation>
    <scope>NUCLEOTIDE SEQUENCE [LARGE SCALE GENOMIC DNA]</scope>
    <source>
        <strain evidence="8">DSM 2635</strain>
    </source>
</reference>
<dbReference type="RefSeq" id="WP_073125876.1">
    <property type="nucleotide sequence ID" value="NZ_BAABCH010000098.1"/>
</dbReference>
<feature type="transmembrane region" description="Helical" evidence="6">
    <location>
        <begin position="353"/>
        <end position="371"/>
    </location>
</feature>
<keyword evidence="6" id="KW-0472">Membrane</keyword>
<accession>A0A1M5P8V3</accession>
<feature type="transmembrane region" description="Helical" evidence="6">
    <location>
        <begin position="193"/>
        <end position="213"/>
    </location>
</feature>
<feature type="transmembrane region" description="Helical" evidence="6">
    <location>
        <begin position="409"/>
        <end position="426"/>
    </location>
</feature>
<sequence length="434" mass="48538">MTKECKGIISNLNYIAIPLILSSISGIIMGIIDQAFVGRISIYAYAGVGLVTSSINSLVGVLGAMSIAFNILGSQCIGKDNREELNDKFTIYIILSVFIGAVLSILINIFCKTILQTLFGLNGQILKEAINFIRIYSISILLNLIIFIYSTVFKIFRKTENILMVTIIANIINVILDYSLIFGKFGCPKMGSIGAAIGTIIALTLNLAIYVYISRDLVKIKFDISNLAIKIKEILNFSISFIGQEFMEDIVFVIGINAIISRMGVLELSTYTLILQIINVVLMPMFGYSMANLSLVSESYAREDMKNSLNISKYSSINLVLLYFIMFVAIFVFKNHIPSIITSDKELIESAKKYIPVGILIQLPNYLMSVYKSSIQAINYQTWALKVTFITNILTLIIILFVGKSLHSVYMFVGLSYVLNYILFYLKYIKEVKV</sequence>
<feature type="transmembrane region" description="Helical" evidence="6">
    <location>
        <begin position="44"/>
        <end position="69"/>
    </location>
</feature>
<keyword evidence="6" id="KW-1133">Transmembrane helix</keyword>
<feature type="transmembrane region" description="Helical" evidence="6">
    <location>
        <begin position="162"/>
        <end position="181"/>
    </location>
</feature>
<name>A0A1M5P8V3_9FIRM</name>
<feature type="transmembrane region" description="Helical" evidence="6">
    <location>
        <begin position="273"/>
        <end position="295"/>
    </location>
</feature>
<dbReference type="STRING" id="1121321.SAMN04488530_11339"/>
<dbReference type="InterPro" id="IPR050222">
    <property type="entry name" value="MATE_MdtK"/>
</dbReference>
<dbReference type="InterPro" id="IPR002528">
    <property type="entry name" value="MATE_fam"/>
</dbReference>
<proteinExistence type="inferred from homology"/>
<evidence type="ECO:0000256" key="4">
    <source>
        <dbReference type="ARBA" id="ARBA00022448"/>
    </source>
</evidence>
<dbReference type="PANTHER" id="PTHR43298:SF2">
    <property type="entry name" value="FMN_FAD EXPORTER YEEO-RELATED"/>
    <property type="match status" value="1"/>
</dbReference>
<dbReference type="Pfam" id="PF01554">
    <property type="entry name" value="MatE"/>
    <property type="match status" value="2"/>
</dbReference>
<gene>
    <name evidence="7" type="ORF">SAMN04488530_11339</name>
</gene>
<feature type="transmembrane region" description="Helical" evidence="6">
    <location>
        <begin position="316"/>
        <end position="333"/>
    </location>
</feature>
<evidence type="ECO:0000313" key="7">
    <source>
        <dbReference type="EMBL" id="SHG98137.1"/>
    </source>
</evidence>
<feature type="transmembrane region" description="Helical" evidence="6">
    <location>
        <begin position="12"/>
        <end position="32"/>
    </location>
</feature>
<feature type="transmembrane region" description="Helical" evidence="6">
    <location>
        <begin position="383"/>
        <end position="403"/>
    </location>
</feature>
<evidence type="ECO:0000313" key="8">
    <source>
        <dbReference type="Proteomes" id="UP000243255"/>
    </source>
</evidence>
<evidence type="ECO:0000256" key="3">
    <source>
        <dbReference type="ARBA" id="ARBA00020268"/>
    </source>
</evidence>
<keyword evidence="6" id="KW-0812">Transmembrane</keyword>
<dbReference type="OrthoDB" id="9806302at2"/>
<evidence type="ECO:0000256" key="6">
    <source>
        <dbReference type="SAM" id="Phobius"/>
    </source>
</evidence>
<feature type="transmembrane region" description="Helical" evidence="6">
    <location>
        <begin position="234"/>
        <end position="261"/>
    </location>
</feature>
<comment type="similarity">
    <text evidence="2">Belongs to the multi antimicrobial extrusion (MATE) (TC 2.A.66.1) family.</text>
</comment>
<evidence type="ECO:0000256" key="5">
    <source>
        <dbReference type="ARBA" id="ARBA00031636"/>
    </source>
</evidence>
<organism evidence="7 8">
    <name type="scientific">Asaccharospora irregularis DSM 2635</name>
    <dbReference type="NCBI Taxonomy" id="1121321"/>
    <lineage>
        <taxon>Bacteria</taxon>
        <taxon>Bacillati</taxon>
        <taxon>Bacillota</taxon>
        <taxon>Clostridia</taxon>
        <taxon>Peptostreptococcales</taxon>
        <taxon>Peptostreptococcaceae</taxon>
        <taxon>Asaccharospora</taxon>
    </lineage>
</organism>
<dbReference type="NCBIfam" id="TIGR00797">
    <property type="entry name" value="matE"/>
    <property type="match status" value="1"/>
</dbReference>
<dbReference type="EMBL" id="FQWX01000013">
    <property type="protein sequence ID" value="SHG98137.1"/>
    <property type="molecule type" value="Genomic_DNA"/>
</dbReference>
<dbReference type="PANTHER" id="PTHR43298">
    <property type="entry name" value="MULTIDRUG RESISTANCE PROTEIN NORM-RELATED"/>
    <property type="match status" value="1"/>
</dbReference>
<evidence type="ECO:0000256" key="1">
    <source>
        <dbReference type="ARBA" id="ARBA00003408"/>
    </source>
</evidence>
<keyword evidence="4" id="KW-0813">Transport</keyword>
<dbReference type="Proteomes" id="UP000243255">
    <property type="component" value="Unassembled WGS sequence"/>
</dbReference>
<dbReference type="AlphaFoldDB" id="A0A1M5P8V3"/>